<gene>
    <name evidence="2" type="ORF">D9C73_000864</name>
</gene>
<dbReference type="EMBL" id="CM014079">
    <property type="protein sequence ID" value="TKS67812.1"/>
    <property type="molecule type" value="Genomic_DNA"/>
</dbReference>
<evidence type="ECO:0000313" key="2">
    <source>
        <dbReference type="EMBL" id="TKS67812.1"/>
    </source>
</evidence>
<accession>A0A4V6APZ9</accession>
<feature type="region of interest" description="Disordered" evidence="1">
    <location>
        <begin position="110"/>
        <end position="140"/>
    </location>
</feature>
<feature type="compositionally biased region" description="Basic and acidic residues" evidence="1">
    <location>
        <begin position="198"/>
        <end position="216"/>
    </location>
</feature>
<proteinExistence type="predicted"/>
<evidence type="ECO:0000313" key="3">
    <source>
        <dbReference type="Proteomes" id="UP000298787"/>
    </source>
</evidence>
<sequence>MAKYPDVCQPLFVPGLEMTTPPSSSSSSSSFSAAVFLSIEIEVCLLCLSSSMLTRKSVEQSESVQGQCDFEDEFPYEWFRERPDKEIMRFTTVCEVPRKNIHREILSANDKGRNLSEQHPPAHVPVGKEPLPADVSRCGDHLPDNLSGDLCSSVAEDLPEVLPTASSHSEPEKETQTKEPSSEYLPTNVSGSAGDVPTEGREGEINDGSRDSSDTV</sequence>
<dbReference type="AlphaFoldDB" id="A0A4V6APZ9"/>
<dbReference type="Proteomes" id="UP000298787">
    <property type="component" value="Chromosome 2"/>
</dbReference>
<feature type="region of interest" description="Disordered" evidence="1">
    <location>
        <begin position="161"/>
        <end position="216"/>
    </location>
</feature>
<name>A0A4V6APZ9_COLLU</name>
<feature type="compositionally biased region" description="Basic and acidic residues" evidence="1">
    <location>
        <begin position="169"/>
        <end position="181"/>
    </location>
</feature>
<evidence type="ECO:0000256" key="1">
    <source>
        <dbReference type="SAM" id="MobiDB-lite"/>
    </source>
</evidence>
<keyword evidence="3" id="KW-1185">Reference proteome</keyword>
<organism evidence="2 3">
    <name type="scientific">Collichthys lucidus</name>
    <name type="common">Big head croaker</name>
    <name type="synonym">Sciaena lucida</name>
    <dbReference type="NCBI Taxonomy" id="240159"/>
    <lineage>
        <taxon>Eukaryota</taxon>
        <taxon>Metazoa</taxon>
        <taxon>Chordata</taxon>
        <taxon>Craniata</taxon>
        <taxon>Vertebrata</taxon>
        <taxon>Euteleostomi</taxon>
        <taxon>Actinopterygii</taxon>
        <taxon>Neopterygii</taxon>
        <taxon>Teleostei</taxon>
        <taxon>Neoteleostei</taxon>
        <taxon>Acanthomorphata</taxon>
        <taxon>Eupercaria</taxon>
        <taxon>Sciaenidae</taxon>
        <taxon>Collichthys</taxon>
    </lineage>
</organism>
<reference evidence="2 3" key="1">
    <citation type="submission" date="2019-01" db="EMBL/GenBank/DDBJ databases">
        <title>Genome Assembly of Collichthys lucidus.</title>
        <authorList>
            <person name="Cai M."/>
            <person name="Xiao S."/>
        </authorList>
    </citation>
    <scope>NUCLEOTIDE SEQUENCE [LARGE SCALE GENOMIC DNA]</scope>
    <source>
        <strain evidence="2">JT15FE1705JMU</strain>
        <tissue evidence="2">Muscle</tissue>
    </source>
</reference>
<protein>
    <submittedName>
        <fullName evidence="2">Uncharacterized protein</fullName>
    </submittedName>
</protein>